<protein>
    <recommendedName>
        <fullName evidence="3">Polysaccharide deacetylase</fullName>
    </recommendedName>
</protein>
<comment type="caution">
    <text evidence="1">The sequence shown here is derived from an EMBL/GenBank/DDBJ whole genome shotgun (WGS) entry which is preliminary data.</text>
</comment>
<evidence type="ECO:0000313" key="1">
    <source>
        <dbReference type="EMBL" id="MXO60194.1"/>
    </source>
</evidence>
<sequence>MDVFERYGLRAVFFVDPMPALVWGTGAVAQVVEPILVRGHDVQLQMHTEWLALAGSANPLGGKTGRNLKDFTRSEQEVLLDYAREALIAAGTPRPVAFRTGNYGANDDTLRALTRLGFANSSNHTPGIAGSDCDIGVGPEDRRPIRRLGVTEIPVGCIQVPSGLRHAQLTALSYSELTGAVSHARQHGIDSSPSSRTASS</sequence>
<dbReference type="GO" id="GO:0005975">
    <property type="term" value="P:carbohydrate metabolic process"/>
    <property type="evidence" value="ECO:0007669"/>
    <property type="project" value="InterPro"/>
</dbReference>
<organism evidence="1 2">
    <name type="scientific">Croceibacterium salegens</name>
    <dbReference type="NCBI Taxonomy" id="1737568"/>
    <lineage>
        <taxon>Bacteria</taxon>
        <taxon>Pseudomonadati</taxon>
        <taxon>Pseudomonadota</taxon>
        <taxon>Alphaproteobacteria</taxon>
        <taxon>Sphingomonadales</taxon>
        <taxon>Erythrobacteraceae</taxon>
        <taxon>Croceibacterium</taxon>
    </lineage>
</organism>
<dbReference type="AlphaFoldDB" id="A0A6I4SVQ8"/>
<dbReference type="Gene3D" id="3.20.20.370">
    <property type="entry name" value="Glycoside hydrolase/deacetylase"/>
    <property type="match status" value="1"/>
</dbReference>
<keyword evidence="2" id="KW-1185">Reference proteome</keyword>
<dbReference type="OrthoDB" id="7419255at2"/>
<dbReference type="EMBL" id="WTYM01000046">
    <property type="protein sequence ID" value="MXO60194.1"/>
    <property type="molecule type" value="Genomic_DNA"/>
</dbReference>
<evidence type="ECO:0008006" key="3">
    <source>
        <dbReference type="Google" id="ProtNLM"/>
    </source>
</evidence>
<evidence type="ECO:0000313" key="2">
    <source>
        <dbReference type="Proteomes" id="UP000433652"/>
    </source>
</evidence>
<dbReference type="Proteomes" id="UP000433652">
    <property type="component" value="Unassembled WGS sequence"/>
</dbReference>
<name>A0A6I4SVQ8_9SPHN</name>
<accession>A0A6I4SVQ8</accession>
<dbReference type="InterPro" id="IPR011330">
    <property type="entry name" value="Glyco_hydro/deAcase_b/a-brl"/>
</dbReference>
<reference evidence="1 2" key="1">
    <citation type="submission" date="2019-12" db="EMBL/GenBank/DDBJ databases">
        <title>Genomic-based taxomic classification of the family Erythrobacteraceae.</title>
        <authorList>
            <person name="Xu L."/>
        </authorList>
    </citation>
    <scope>NUCLEOTIDE SEQUENCE [LARGE SCALE GENOMIC DNA]</scope>
    <source>
        <strain evidence="1 2">MCCC 1K01500</strain>
    </source>
</reference>
<proteinExistence type="predicted"/>
<gene>
    <name evidence="1" type="ORF">GRI89_11655</name>
</gene>
<dbReference type="RefSeq" id="WP_159795607.1">
    <property type="nucleotide sequence ID" value="NZ_WTYM01000046.1"/>
</dbReference>
<dbReference type="SUPFAM" id="SSF88713">
    <property type="entry name" value="Glycoside hydrolase/deacetylase"/>
    <property type="match status" value="1"/>
</dbReference>